<evidence type="ECO:0000256" key="1">
    <source>
        <dbReference type="ARBA" id="ARBA00009477"/>
    </source>
</evidence>
<dbReference type="GO" id="GO:1990281">
    <property type="term" value="C:efflux pump complex"/>
    <property type="evidence" value="ECO:0007669"/>
    <property type="project" value="TreeGrafter"/>
</dbReference>
<accession>A0A1X7LHQ5</accession>
<dbReference type="Pfam" id="PF25967">
    <property type="entry name" value="RND-MFP_C"/>
    <property type="match status" value="1"/>
</dbReference>
<keyword evidence="2" id="KW-0175">Coiled coil</keyword>
<dbReference type="Gene3D" id="2.40.30.170">
    <property type="match status" value="1"/>
</dbReference>
<dbReference type="PANTHER" id="PTHR30469">
    <property type="entry name" value="MULTIDRUG RESISTANCE PROTEIN MDTA"/>
    <property type="match status" value="1"/>
</dbReference>
<feature type="coiled-coil region" evidence="2">
    <location>
        <begin position="98"/>
        <end position="164"/>
    </location>
</feature>
<gene>
    <name evidence="6" type="ORF">SAMN06295960_3492</name>
</gene>
<evidence type="ECO:0000313" key="7">
    <source>
        <dbReference type="Proteomes" id="UP000193834"/>
    </source>
</evidence>
<evidence type="ECO:0000259" key="5">
    <source>
        <dbReference type="Pfam" id="PF25990"/>
    </source>
</evidence>
<name>A0A1X7LHQ5_9BACL</name>
<dbReference type="EMBL" id="FXAZ01000005">
    <property type="protein sequence ID" value="SMG53396.1"/>
    <property type="molecule type" value="Genomic_DNA"/>
</dbReference>
<evidence type="ECO:0000259" key="4">
    <source>
        <dbReference type="Pfam" id="PF25967"/>
    </source>
</evidence>
<evidence type="ECO:0000256" key="2">
    <source>
        <dbReference type="SAM" id="Coils"/>
    </source>
</evidence>
<protein>
    <submittedName>
        <fullName evidence="6">HlyD family secretion protein/membrane fusion protein, macrolide-specific efflux system</fullName>
    </submittedName>
</protein>
<dbReference type="OrthoDB" id="2541666at2"/>
<sequence length="360" mass="40435">MKKKIKWLIVIIIVLGISYGLYQFSKPNTPAMNNNDLDSMITFDISKETLIHNIEVKGKSTYEKETIVYAPFTGKVEKWTMKDGQQVSKGDVLFQLSTKELKQDIAQTEANLKKQDLEKQLAEFQQQAAGANAAMEMTEEEAKRQFIERESAKLQRELSQVTTDIQVEDVKEKRNKMNQAQYKAATSGIFLYDDASKLPQLVQENERIGKIVDMSKLQLVTFVGEQDVFNIKEGMPVQVTINALKDITLYGDVLKVSKFAKSGTESNSSQPAQFEVIISLEKSEHLIAGLSLTGQIETERKEGVIVVPTVAVMKDEAGSYVMLRQSDGQVIRRDIQTGMETPEKIEVKEGLQMGDVVVLQ</sequence>
<dbReference type="Gene3D" id="2.40.420.20">
    <property type="match status" value="1"/>
</dbReference>
<dbReference type="Pfam" id="PF25990">
    <property type="entry name" value="Beta-barrel_YknX"/>
    <property type="match status" value="1"/>
</dbReference>
<dbReference type="SUPFAM" id="SSF111369">
    <property type="entry name" value="HlyD-like secretion proteins"/>
    <property type="match status" value="1"/>
</dbReference>
<dbReference type="Gene3D" id="2.40.50.100">
    <property type="match status" value="1"/>
</dbReference>
<dbReference type="STRING" id="1852522.SAMN06295960_3492"/>
<keyword evidence="3" id="KW-0812">Transmembrane</keyword>
<feature type="transmembrane region" description="Helical" evidence="3">
    <location>
        <begin position="7"/>
        <end position="25"/>
    </location>
</feature>
<evidence type="ECO:0000313" key="6">
    <source>
        <dbReference type="EMBL" id="SMG53396.1"/>
    </source>
</evidence>
<feature type="domain" description="YknX-like beta-barrel" evidence="5">
    <location>
        <begin position="220"/>
        <end position="293"/>
    </location>
</feature>
<reference evidence="6 7" key="1">
    <citation type="submission" date="2017-04" db="EMBL/GenBank/DDBJ databases">
        <authorList>
            <person name="Afonso C.L."/>
            <person name="Miller P.J."/>
            <person name="Scott M.A."/>
            <person name="Spackman E."/>
            <person name="Goraichik I."/>
            <person name="Dimitrov K.M."/>
            <person name="Suarez D.L."/>
            <person name="Swayne D.E."/>
        </authorList>
    </citation>
    <scope>NUCLEOTIDE SEQUENCE [LARGE SCALE GENOMIC DNA]</scope>
    <source>
        <strain evidence="6 7">11</strain>
    </source>
</reference>
<evidence type="ECO:0000256" key="3">
    <source>
        <dbReference type="SAM" id="Phobius"/>
    </source>
</evidence>
<keyword evidence="7" id="KW-1185">Reference proteome</keyword>
<keyword evidence="3" id="KW-0472">Membrane</keyword>
<keyword evidence="3" id="KW-1133">Transmembrane helix</keyword>
<dbReference type="InterPro" id="IPR058627">
    <property type="entry name" value="MdtA-like_C"/>
</dbReference>
<dbReference type="GO" id="GO:0015562">
    <property type="term" value="F:efflux transmembrane transporter activity"/>
    <property type="evidence" value="ECO:0007669"/>
    <property type="project" value="TreeGrafter"/>
</dbReference>
<comment type="similarity">
    <text evidence="1">Belongs to the membrane fusion protein (MFP) (TC 8.A.1) family.</text>
</comment>
<proteinExistence type="inferred from homology"/>
<dbReference type="RefSeq" id="WP_085496288.1">
    <property type="nucleotide sequence ID" value="NZ_FXAZ01000005.1"/>
</dbReference>
<dbReference type="PANTHER" id="PTHR30469:SF15">
    <property type="entry name" value="HLYD FAMILY OF SECRETION PROTEINS"/>
    <property type="match status" value="1"/>
</dbReference>
<dbReference type="AlphaFoldDB" id="A0A1X7LHQ5"/>
<dbReference type="Proteomes" id="UP000193834">
    <property type="component" value="Unassembled WGS sequence"/>
</dbReference>
<feature type="domain" description="Multidrug resistance protein MdtA-like C-terminal permuted SH3" evidence="4">
    <location>
        <begin position="304"/>
        <end position="359"/>
    </location>
</feature>
<dbReference type="NCBIfam" id="TIGR01730">
    <property type="entry name" value="RND_mfp"/>
    <property type="match status" value="1"/>
</dbReference>
<dbReference type="InterPro" id="IPR058636">
    <property type="entry name" value="Beta-barrel_YknX"/>
</dbReference>
<organism evidence="6 7">
    <name type="scientific">Paenibacillus aquistagni</name>
    <dbReference type="NCBI Taxonomy" id="1852522"/>
    <lineage>
        <taxon>Bacteria</taxon>
        <taxon>Bacillati</taxon>
        <taxon>Bacillota</taxon>
        <taxon>Bacilli</taxon>
        <taxon>Bacillales</taxon>
        <taxon>Paenibacillaceae</taxon>
        <taxon>Paenibacillus</taxon>
    </lineage>
</organism>
<dbReference type="InterPro" id="IPR006143">
    <property type="entry name" value="RND_pump_MFP"/>
</dbReference>